<dbReference type="AlphaFoldDB" id="G0ECA8"/>
<gene>
    <name evidence="1" type="ordered locus">Pyrfu_1621</name>
</gene>
<dbReference type="RefSeq" id="WP_014027155.1">
    <property type="nucleotide sequence ID" value="NC_015931.1"/>
</dbReference>
<dbReference type="InParanoid" id="G0ECA8"/>
<reference evidence="1 2" key="1">
    <citation type="journal article" date="2011" name="Stand. Genomic Sci.">
        <title>Complete genome sequence of the hyperthermophilic chemolithoautotroph Pyrolobus fumarii type strain (1A).</title>
        <authorList>
            <person name="Anderson I."/>
            <person name="Goker M."/>
            <person name="Nolan M."/>
            <person name="Lucas S."/>
            <person name="Hammon N."/>
            <person name="Deshpande S."/>
            <person name="Cheng J.F."/>
            <person name="Tapia R."/>
            <person name="Han C."/>
            <person name="Goodwin L."/>
            <person name="Pitluck S."/>
            <person name="Huntemann M."/>
            <person name="Liolios K."/>
            <person name="Ivanova N."/>
            <person name="Pagani I."/>
            <person name="Mavromatis K."/>
            <person name="Ovchinikova G."/>
            <person name="Pati A."/>
            <person name="Chen A."/>
            <person name="Palaniappan K."/>
            <person name="Land M."/>
            <person name="Hauser L."/>
            <person name="Brambilla E.M."/>
            <person name="Huber H."/>
            <person name="Yasawong M."/>
            <person name="Rohde M."/>
            <person name="Spring S."/>
            <person name="Abt B."/>
            <person name="Sikorski J."/>
            <person name="Wirth R."/>
            <person name="Detter J.C."/>
            <person name="Woyke T."/>
            <person name="Bristow J."/>
            <person name="Eisen J.A."/>
            <person name="Markowitz V."/>
            <person name="Hugenholtz P."/>
            <person name="Kyrpides N.C."/>
            <person name="Klenk H.P."/>
            <person name="Lapidus A."/>
        </authorList>
    </citation>
    <scope>NUCLEOTIDE SEQUENCE [LARGE SCALE GENOMIC DNA]</scope>
    <source>
        <strain evidence="2">DSM 11204 / 1A</strain>
    </source>
</reference>
<accession>G0ECA8</accession>
<dbReference type="HOGENOM" id="CLU_640301_0_0_2"/>
<organism evidence="1 2">
    <name type="scientific">Pyrolobus fumarii (strain DSM 11204 / 1A)</name>
    <dbReference type="NCBI Taxonomy" id="694429"/>
    <lineage>
        <taxon>Archaea</taxon>
        <taxon>Thermoproteota</taxon>
        <taxon>Thermoprotei</taxon>
        <taxon>Desulfurococcales</taxon>
        <taxon>Pyrodictiaceae</taxon>
        <taxon>Pyrolobus</taxon>
    </lineage>
</organism>
<dbReference type="STRING" id="694429.Pyrfu_1621"/>
<protein>
    <submittedName>
        <fullName evidence="1">Uncharacterized protein</fullName>
    </submittedName>
</protein>
<dbReference type="OrthoDB" id="36101at2157"/>
<dbReference type="KEGG" id="pfm:Pyrfu_1621"/>
<sequence>MSLDESFERARREKEKQLYGAGVSQLAVIEREYGYAEIRIFPSVDAVIASSVLHSILRGKGIYTWIVASPLPPDVVREPTILVGFEASIAVSGEFRAPSIVIARGDKPQGLTRAAIVAARDASLTGLALGMMSEVVVTGDRGLLGLAMAYWLGLDRDQRGDFIGPEKWLAELLEVENRAVATLTVKLFDWFEKPVEEAIVYTIDPYYPGLTGSMETVKKFLEADEATSKMLGRSVAEAEEESISRLAERLYEHLRSTSKAPRRPTEVIGVARYTKRLPVADLRKLSNVIAAWIDARGILATMPLASSLDTLLNVMDALYYKMFDDTVESIERGIRTPSLIDRREYGPIRVCIHRGVDGDAAYPLVAKQLRLLGLYTDCMPGVDRGTSIEVLLDPVVDDVKHERIREAIRRGCLRYIDGTLYAEARPC</sequence>
<proteinExistence type="predicted"/>
<evidence type="ECO:0000313" key="2">
    <source>
        <dbReference type="Proteomes" id="UP000001037"/>
    </source>
</evidence>
<name>G0ECA8_PYRF1</name>
<dbReference type="Proteomes" id="UP000001037">
    <property type="component" value="Chromosome"/>
</dbReference>
<evidence type="ECO:0000313" key="1">
    <source>
        <dbReference type="EMBL" id="AEM39478.1"/>
    </source>
</evidence>
<dbReference type="eggNOG" id="arCOG00427">
    <property type="taxonomic scope" value="Archaea"/>
</dbReference>
<keyword evidence="2" id="KW-1185">Reference proteome</keyword>
<dbReference type="GeneID" id="11138808"/>
<dbReference type="EMBL" id="CP002838">
    <property type="protein sequence ID" value="AEM39478.1"/>
    <property type="molecule type" value="Genomic_DNA"/>
</dbReference>